<dbReference type="Gene3D" id="3.30.2310.20">
    <property type="entry name" value="RelE-like"/>
    <property type="match status" value="1"/>
</dbReference>
<keyword evidence="3" id="KW-1185">Reference proteome</keyword>
<name>A0ABT5C5H1_9BACT</name>
<accession>A0ABT5C5H1</accession>
<dbReference type="Proteomes" id="UP001217485">
    <property type="component" value="Unassembled WGS sequence"/>
</dbReference>
<gene>
    <name evidence="2" type="ORF">POL72_28280</name>
</gene>
<organism evidence="2 3">
    <name type="scientific">Sorangium atrum</name>
    <dbReference type="NCBI Taxonomy" id="2995308"/>
    <lineage>
        <taxon>Bacteria</taxon>
        <taxon>Pseudomonadati</taxon>
        <taxon>Myxococcota</taxon>
        <taxon>Polyangia</taxon>
        <taxon>Polyangiales</taxon>
        <taxon>Polyangiaceae</taxon>
        <taxon>Sorangium</taxon>
    </lineage>
</organism>
<dbReference type="RefSeq" id="WP_272098936.1">
    <property type="nucleotide sequence ID" value="NZ_JAQNDK010000003.1"/>
</dbReference>
<proteinExistence type="predicted"/>
<evidence type="ECO:0000313" key="2">
    <source>
        <dbReference type="EMBL" id="MDC0681671.1"/>
    </source>
</evidence>
<dbReference type="InterPro" id="IPR007712">
    <property type="entry name" value="RelE/ParE_toxin"/>
</dbReference>
<protein>
    <submittedName>
        <fullName evidence="2">Type II toxin-antitoxin system RelE/ParE family toxin</fullName>
    </submittedName>
</protein>
<reference evidence="2 3" key="1">
    <citation type="submission" date="2023-01" db="EMBL/GenBank/DDBJ databases">
        <title>Minimal conservation of predation-associated metabolite biosynthetic gene clusters underscores biosynthetic potential of Myxococcota including descriptions for ten novel species: Archangium lansinium sp. nov., Myxococcus landrumus sp. nov., Nannocystis bai.</title>
        <authorList>
            <person name="Ahearne A."/>
            <person name="Stevens C."/>
            <person name="Dowd S."/>
        </authorList>
    </citation>
    <scope>NUCLEOTIDE SEQUENCE [LARGE SCALE GENOMIC DNA]</scope>
    <source>
        <strain evidence="2 3">WIWO2</strain>
    </source>
</reference>
<keyword evidence="1" id="KW-1277">Toxin-antitoxin system</keyword>
<dbReference type="Pfam" id="PF05016">
    <property type="entry name" value="ParE_toxin"/>
    <property type="match status" value="1"/>
</dbReference>
<dbReference type="InterPro" id="IPR035093">
    <property type="entry name" value="RelE/ParE_toxin_dom_sf"/>
</dbReference>
<evidence type="ECO:0000313" key="3">
    <source>
        <dbReference type="Proteomes" id="UP001217485"/>
    </source>
</evidence>
<evidence type="ECO:0000256" key="1">
    <source>
        <dbReference type="ARBA" id="ARBA00022649"/>
    </source>
</evidence>
<dbReference type="EMBL" id="JAQNDK010000003">
    <property type="protein sequence ID" value="MDC0681671.1"/>
    <property type="molecule type" value="Genomic_DNA"/>
</dbReference>
<comment type="caution">
    <text evidence="2">The sequence shown here is derived from an EMBL/GenBank/DDBJ whole genome shotgun (WGS) entry which is preliminary data.</text>
</comment>
<sequence>MSRRATVRVTENFERNLDEIRRFLEEAGLSSAFGDLLDLVFEDVIPSLEVSPLLGFDFLARAPQSAEVEARILALKRRLGSDSSLREYIAGEYLLLYALSGERIHLLAIKHHRQLSFDLQALWRR</sequence>